<proteinExistence type="predicted"/>
<dbReference type="InterPro" id="IPR012340">
    <property type="entry name" value="NA-bd_OB-fold"/>
</dbReference>
<evidence type="ECO:0000259" key="2">
    <source>
        <dbReference type="PROSITE" id="PS51857"/>
    </source>
</evidence>
<evidence type="ECO:0000259" key="1">
    <source>
        <dbReference type="PROSITE" id="PS50106"/>
    </source>
</evidence>
<dbReference type="InterPro" id="IPR036034">
    <property type="entry name" value="PDZ_sf"/>
</dbReference>
<dbReference type="Gene3D" id="2.30.42.10">
    <property type="match status" value="1"/>
</dbReference>
<dbReference type="PROSITE" id="PS50106">
    <property type="entry name" value="PDZ"/>
    <property type="match status" value="1"/>
</dbReference>
<comment type="caution">
    <text evidence="3">The sequence shown here is derived from an EMBL/GenBank/DDBJ whole genome shotgun (WGS) entry which is preliminary data.</text>
</comment>
<sequence>MKRDNEHVGTRTVSAQPEVVRRERPAEVTISLSWAAALEPDARSKWLSQALQSIASGRARASDIFDVVTHARFAAGVSCAVATRMMQDLQRHVGLFPQKLGQALAADSFPLAAAAKGPAKTAPKVNPEVEAMLARCIDFVRRNESAIQAVHNLESRTFQVQLQRERETLWGITWAREAFQQRRRVVQQLVPGSPAARWNEQNGWTLQAGDELVAVNGLRSWEDMSSFKDLLEARLTFVRARPEELTKEPEGPRQTLRPPKFGEDYLLDASGSGWWGHMSGAWLFNKAEGIYFHTVTGKLIMEDSQTGDFIALGSAGAPDLAPPARLKGCIRWFSKGFGFIAPWPELRDSASSDVFLHRSELLPPEGEPAALPVIPGMPVDFDLSMKDGKPSATCVRQLLDLHALCRVGFSIGSCSRFVSAPIELKAEGGQRLVACSAGLVLGRRGMGGAEFVASNLTKDLQCSFRGRELGGVRGAKAAMLAGFQRTQQGFLQYAQHLSENSARLWLAAETSASMALIFGPDKDAQPSLLLGDVGSAAQGLVVRKDGSVSSRICWPGASRDEEKAKDSLKVFEHGLKGPSISFPAFRPTTEPKGFGAHASEKDGLAAGLSPRIEQCQLDWQQDAWLLLGSPSLWACLDENKAAQLATMATSPEQLAEDMLKAPTRRAGFQDFAAAAVRFPWVALGPQVASEARTSRTEGRLKRRKLQEVDDIFAPREQESEASESEA</sequence>
<organism evidence="3 5">
    <name type="scientific">Effrenium voratum</name>
    <dbReference type="NCBI Taxonomy" id="2562239"/>
    <lineage>
        <taxon>Eukaryota</taxon>
        <taxon>Sar</taxon>
        <taxon>Alveolata</taxon>
        <taxon>Dinophyceae</taxon>
        <taxon>Suessiales</taxon>
        <taxon>Symbiodiniaceae</taxon>
        <taxon>Effrenium</taxon>
    </lineage>
</organism>
<feature type="domain" description="PDZ" evidence="1">
    <location>
        <begin position="159"/>
        <end position="220"/>
    </location>
</feature>
<dbReference type="PROSITE" id="PS51857">
    <property type="entry name" value="CSD_2"/>
    <property type="match status" value="1"/>
</dbReference>
<dbReference type="SUPFAM" id="SSF50156">
    <property type="entry name" value="PDZ domain-like"/>
    <property type="match status" value="1"/>
</dbReference>
<evidence type="ECO:0008006" key="6">
    <source>
        <dbReference type="Google" id="ProtNLM"/>
    </source>
</evidence>
<keyword evidence="5" id="KW-1185">Reference proteome</keyword>
<dbReference type="InterPro" id="IPR001478">
    <property type="entry name" value="PDZ"/>
</dbReference>
<dbReference type="Gene3D" id="2.40.50.140">
    <property type="entry name" value="Nucleic acid-binding proteins"/>
    <property type="match status" value="1"/>
</dbReference>
<dbReference type="EMBL" id="CAUJNA010003068">
    <property type="protein sequence ID" value="CAJ1395126.1"/>
    <property type="molecule type" value="Genomic_DNA"/>
</dbReference>
<dbReference type="AlphaFoldDB" id="A0AA36HQ34"/>
<accession>A0AA36HQ34</accession>
<protein>
    <recommendedName>
        <fullName evidence="6">PDZ domain-containing protein</fullName>
    </recommendedName>
</protein>
<dbReference type="CDD" id="cd04458">
    <property type="entry name" value="CSP_CDS"/>
    <property type="match status" value="1"/>
</dbReference>
<dbReference type="GO" id="GO:0003676">
    <property type="term" value="F:nucleic acid binding"/>
    <property type="evidence" value="ECO:0007669"/>
    <property type="project" value="InterPro"/>
</dbReference>
<name>A0AA36HQ34_9DINO</name>
<evidence type="ECO:0000313" key="3">
    <source>
        <dbReference type="EMBL" id="CAJ1373241.1"/>
    </source>
</evidence>
<dbReference type="Proteomes" id="UP001178507">
    <property type="component" value="Unassembled WGS sequence"/>
</dbReference>
<evidence type="ECO:0000313" key="4">
    <source>
        <dbReference type="EMBL" id="CAJ1395126.1"/>
    </source>
</evidence>
<evidence type="ECO:0000313" key="5">
    <source>
        <dbReference type="Proteomes" id="UP001178507"/>
    </source>
</evidence>
<feature type="domain" description="CSD" evidence="2">
    <location>
        <begin position="325"/>
        <end position="397"/>
    </location>
</feature>
<dbReference type="InterPro" id="IPR002059">
    <property type="entry name" value="CSP_DNA-bd"/>
</dbReference>
<dbReference type="EMBL" id="CAUJNA010000180">
    <property type="protein sequence ID" value="CAJ1373241.1"/>
    <property type="molecule type" value="Genomic_DNA"/>
</dbReference>
<dbReference type="SUPFAM" id="SSF50249">
    <property type="entry name" value="Nucleic acid-binding proteins"/>
    <property type="match status" value="1"/>
</dbReference>
<reference evidence="3" key="1">
    <citation type="submission" date="2023-08" db="EMBL/GenBank/DDBJ databases">
        <authorList>
            <person name="Chen Y."/>
            <person name="Shah S."/>
            <person name="Dougan E. K."/>
            <person name="Thang M."/>
            <person name="Chan C."/>
        </authorList>
    </citation>
    <scope>NUCLEOTIDE SEQUENCE</scope>
</reference>
<gene>
    <name evidence="4" type="ORF">EVOR1521_LOCUS19636</name>
    <name evidence="3" type="ORF">EVOR1521_LOCUS3122</name>
</gene>